<dbReference type="EMBL" id="JARPUR010000001">
    <property type="protein sequence ID" value="KAK4885251.1"/>
    <property type="molecule type" value="Genomic_DNA"/>
</dbReference>
<reference evidence="2" key="1">
    <citation type="submission" date="2023-01" db="EMBL/GenBank/DDBJ databases">
        <title>Key to firefly adult light organ development and bioluminescence: homeobox transcription factors regulate luciferase expression and transportation to peroxisome.</title>
        <authorList>
            <person name="Fu X."/>
        </authorList>
    </citation>
    <scope>NUCLEOTIDE SEQUENCE [LARGE SCALE GENOMIC DNA]</scope>
</reference>
<gene>
    <name evidence="1" type="ORF">RN001_001522</name>
</gene>
<evidence type="ECO:0000313" key="1">
    <source>
        <dbReference type="EMBL" id="KAK4885251.1"/>
    </source>
</evidence>
<organism evidence="1 2">
    <name type="scientific">Aquatica leii</name>
    <dbReference type="NCBI Taxonomy" id="1421715"/>
    <lineage>
        <taxon>Eukaryota</taxon>
        <taxon>Metazoa</taxon>
        <taxon>Ecdysozoa</taxon>
        <taxon>Arthropoda</taxon>
        <taxon>Hexapoda</taxon>
        <taxon>Insecta</taxon>
        <taxon>Pterygota</taxon>
        <taxon>Neoptera</taxon>
        <taxon>Endopterygota</taxon>
        <taxon>Coleoptera</taxon>
        <taxon>Polyphaga</taxon>
        <taxon>Elateriformia</taxon>
        <taxon>Elateroidea</taxon>
        <taxon>Lampyridae</taxon>
        <taxon>Luciolinae</taxon>
        <taxon>Aquatica</taxon>
    </lineage>
</organism>
<proteinExistence type="predicted"/>
<accession>A0AAN7PLA9</accession>
<comment type="caution">
    <text evidence="1">The sequence shown here is derived from an EMBL/GenBank/DDBJ whole genome shotgun (WGS) entry which is preliminary data.</text>
</comment>
<dbReference type="AlphaFoldDB" id="A0AAN7PLA9"/>
<dbReference type="Proteomes" id="UP001353858">
    <property type="component" value="Unassembled WGS sequence"/>
</dbReference>
<evidence type="ECO:0000313" key="2">
    <source>
        <dbReference type="Proteomes" id="UP001353858"/>
    </source>
</evidence>
<name>A0AAN7PLA9_9COLE</name>
<sequence length="84" mass="9920">MRAIENSSEYVPKDAEVKYFKNLPDENLSELDIQVQDSVTLPTFNESRIVDISFFFTQMDVFQTHNQQCTGKKMKFFKEKRNGF</sequence>
<protein>
    <submittedName>
        <fullName evidence="1">Uncharacterized protein</fullName>
    </submittedName>
</protein>
<keyword evidence="2" id="KW-1185">Reference proteome</keyword>